<dbReference type="InterPro" id="IPR036390">
    <property type="entry name" value="WH_DNA-bd_sf"/>
</dbReference>
<dbReference type="PROSITE" id="PS01117">
    <property type="entry name" value="HTH_MARR_1"/>
    <property type="match status" value="1"/>
</dbReference>
<dbReference type="Proteomes" id="UP000094463">
    <property type="component" value="Chromosome"/>
</dbReference>
<dbReference type="EMBL" id="CP012502">
    <property type="protein sequence ID" value="AOM84225.1"/>
    <property type="molecule type" value="Genomic_DNA"/>
</dbReference>
<keyword evidence="1" id="KW-0805">Transcription regulation</keyword>
<keyword evidence="2" id="KW-0238">DNA-binding</keyword>
<reference evidence="5 6" key="1">
    <citation type="submission" date="2015-08" db="EMBL/GenBank/DDBJ databases">
        <title>The complete genome sequence of Bacillus beveridgei MLTeJB.</title>
        <authorList>
            <person name="Hanson T.E."/>
            <person name="Mesa C."/>
            <person name="Basesman S.M."/>
            <person name="Oremland R.S."/>
        </authorList>
    </citation>
    <scope>NUCLEOTIDE SEQUENCE [LARGE SCALE GENOMIC DNA]</scope>
    <source>
        <strain evidence="5 6">MLTeJB</strain>
    </source>
</reference>
<gene>
    <name evidence="5" type="primary">mhqR</name>
    <name evidence="5" type="ORF">BBEV_2900</name>
</gene>
<feature type="domain" description="HTH marR-type" evidence="4">
    <location>
        <begin position="9"/>
        <end position="141"/>
    </location>
</feature>
<evidence type="ECO:0000313" key="5">
    <source>
        <dbReference type="EMBL" id="AOM84225.1"/>
    </source>
</evidence>
<keyword evidence="6" id="KW-1185">Reference proteome</keyword>
<dbReference type="OrthoDB" id="9799747at2"/>
<dbReference type="GO" id="GO:0003700">
    <property type="term" value="F:DNA-binding transcription factor activity"/>
    <property type="evidence" value="ECO:0007669"/>
    <property type="project" value="InterPro"/>
</dbReference>
<dbReference type="GO" id="GO:0006950">
    <property type="term" value="P:response to stress"/>
    <property type="evidence" value="ECO:0007669"/>
    <property type="project" value="TreeGrafter"/>
</dbReference>
<dbReference type="PROSITE" id="PS50995">
    <property type="entry name" value="HTH_MARR_2"/>
    <property type="match status" value="1"/>
</dbReference>
<keyword evidence="3" id="KW-0804">Transcription</keyword>
<evidence type="ECO:0000256" key="1">
    <source>
        <dbReference type="ARBA" id="ARBA00023015"/>
    </source>
</evidence>
<evidence type="ECO:0000313" key="6">
    <source>
        <dbReference type="Proteomes" id="UP000094463"/>
    </source>
</evidence>
<dbReference type="PANTHER" id="PTHR33164">
    <property type="entry name" value="TRANSCRIPTIONAL REGULATOR, MARR FAMILY"/>
    <property type="match status" value="1"/>
</dbReference>
<organism evidence="5 6">
    <name type="scientific">Salisediminibacterium beveridgei</name>
    <dbReference type="NCBI Taxonomy" id="632773"/>
    <lineage>
        <taxon>Bacteria</taxon>
        <taxon>Bacillati</taxon>
        <taxon>Bacillota</taxon>
        <taxon>Bacilli</taxon>
        <taxon>Bacillales</taxon>
        <taxon>Bacillaceae</taxon>
        <taxon>Salisediminibacterium</taxon>
    </lineage>
</organism>
<dbReference type="InterPro" id="IPR039422">
    <property type="entry name" value="MarR/SlyA-like"/>
</dbReference>
<dbReference type="SMART" id="SM00347">
    <property type="entry name" value="HTH_MARR"/>
    <property type="match status" value="1"/>
</dbReference>
<dbReference type="Pfam" id="PF01047">
    <property type="entry name" value="MarR"/>
    <property type="match status" value="1"/>
</dbReference>
<dbReference type="AlphaFoldDB" id="A0A1D7QYY6"/>
<dbReference type="InterPro" id="IPR000835">
    <property type="entry name" value="HTH_MarR-typ"/>
</dbReference>
<dbReference type="KEGG" id="bbev:BBEV_2900"/>
<evidence type="ECO:0000256" key="3">
    <source>
        <dbReference type="ARBA" id="ARBA00023163"/>
    </source>
</evidence>
<dbReference type="SUPFAM" id="SSF46785">
    <property type="entry name" value="Winged helix' DNA-binding domain"/>
    <property type="match status" value="1"/>
</dbReference>
<dbReference type="GO" id="GO:0003677">
    <property type="term" value="F:DNA binding"/>
    <property type="evidence" value="ECO:0007669"/>
    <property type="project" value="UniProtKB-KW"/>
</dbReference>
<evidence type="ECO:0000256" key="2">
    <source>
        <dbReference type="ARBA" id="ARBA00023125"/>
    </source>
</evidence>
<accession>A0A1D7QYY6</accession>
<sequence>MGMSKEERALKLFIVLTRAMQSVKKRVEEDIRSHGLNTTEFAVLELIFHKGEQPIQRIGEKVLIASSSITYVVDKLVQKGYLTRRSCPKDRRVSYAVLTDDGKALMEEIFPHHEQAIRGITDGLTEEEKDLAIELLKKLGHHNTSNK</sequence>
<dbReference type="PATRIC" id="fig|632773.3.peg.3035"/>
<protein>
    <submittedName>
        <fullName evidence="5">Transcriptional regulator, MarR family</fullName>
    </submittedName>
</protein>
<dbReference type="InterPro" id="IPR036388">
    <property type="entry name" value="WH-like_DNA-bd_sf"/>
</dbReference>
<dbReference type="Gene3D" id="1.10.10.10">
    <property type="entry name" value="Winged helix-like DNA-binding domain superfamily/Winged helix DNA-binding domain"/>
    <property type="match status" value="1"/>
</dbReference>
<dbReference type="RefSeq" id="WP_069366126.1">
    <property type="nucleotide sequence ID" value="NZ_CP012502.1"/>
</dbReference>
<proteinExistence type="predicted"/>
<dbReference type="PANTHER" id="PTHR33164:SF56">
    <property type="entry name" value="HTH-TYPE TRANSCRIPTIONAL REGULATOR MHQR"/>
    <property type="match status" value="1"/>
</dbReference>
<name>A0A1D7QYY6_9BACI</name>
<evidence type="ECO:0000259" key="4">
    <source>
        <dbReference type="PROSITE" id="PS50995"/>
    </source>
</evidence>
<dbReference type="PRINTS" id="PR00598">
    <property type="entry name" value="HTHMARR"/>
</dbReference>
<dbReference type="InterPro" id="IPR023187">
    <property type="entry name" value="Tscrpt_reg_MarR-type_CS"/>
</dbReference>
<dbReference type="STRING" id="632773.BBEV_2900"/>